<accession>A0A6J7BSR7</accession>
<dbReference type="EMBL" id="CAFBMT010000014">
    <property type="protein sequence ID" value="CAB4942612.1"/>
    <property type="molecule type" value="Genomic_DNA"/>
</dbReference>
<evidence type="ECO:0000313" key="2">
    <source>
        <dbReference type="EMBL" id="CAB4364432.1"/>
    </source>
</evidence>
<evidence type="ECO:0000313" key="7">
    <source>
        <dbReference type="EMBL" id="CAB5004208.1"/>
    </source>
</evidence>
<feature type="region of interest" description="Disordered" evidence="1">
    <location>
        <begin position="164"/>
        <end position="185"/>
    </location>
</feature>
<reference evidence="5" key="1">
    <citation type="submission" date="2020-05" db="EMBL/GenBank/DDBJ databases">
        <authorList>
            <person name="Chiriac C."/>
            <person name="Salcher M."/>
            <person name="Ghai R."/>
            <person name="Kavagutti S V."/>
        </authorList>
    </citation>
    <scope>NUCLEOTIDE SEQUENCE</scope>
</reference>
<dbReference type="EMBL" id="CAESGF010000013">
    <property type="protein sequence ID" value="CAB4364432.1"/>
    <property type="molecule type" value="Genomic_DNA"/>
</dbReference>
<dbReference type="EMBL" id="CAFAAV010000311">
    <property type="protein sequence ID" value="CAB4835457.1"/>
    <property type="molecule type" value="Genomic_DNA"/>
</dbReference>
<proteinExistence type="predicted"/>
<sequence>MSRSDRQGCDYDASLPDTLADRNLALPAYLVADLSDADAAIRRLNASGTSHVSLEGLARFLLRAESVASSKIEALDARWREQLGRIRANSATELLLDLLPGVPVITVESAARLIGRSEMRTGEAVNRLEAAGVLRQRNIGRQRYRIFEATGVVELFTGLGRYPDHTGFGPGEESPHSGSLSSALQ</sequence>
<dbReference type="EMBL" id="CAEZYF010000013">
    <property type="protein sequence ID" value="CAB4730228.1"/>
    <property type="molecule type" value="Genomic_DNA"/>
</dbReference>
<evidence type="ECO:0000313" key="3">
    <source>
        <dbReference type="EMBL" id="CAB4730228.1"/>
    </source>
</evidence>
<organism evidence="5">
    <name type="scientific">freshwater metagenome</name>
    <dbReference type="NCBI Taxonomy" id="449393"/>
    <lineage>
        <taxon>unclassified sequences</taxon>
        <taxon>metagenomes</taxon>
        <taxon>ecological metagenomes</taxon>
    </lineage>
</organism>
<dbReference type="AlphaFoldDB" id="A0A6J7BSR7"/>
<dbReference type="EMBL" id="CAFBIY010000028">
    <property type="protein sequence ID" value="CAB4848622.1"/>
    <property type="molecule type" value="Genomic_DNA"/>
</dbReference>
<feature type="compositionally biased region" description="Polar residues" evidence="1">
    <location>
        <begin position="176"/>
        <end position="185"/>
    </location>
</feature>
<evidence type="ECO:0000313" key="4">
    <source>
        <dbReference type="EMBL" id="CAB4835457.1"/>
    </source>
</evidence>
<name>A0A6J7BSR7_9ZZZZ</name>
<protein>
    <submittedName>
        <fullName evidence="5">Unannotated protein</fullName>
    </submittedName>
</protein>
<gene>
    <name evidence="3" type="ORF">UFOPK2656_02055</name>
    <name evidence="4" type="ORF">UFOPK3099_02773</name>
    <name evidence="5" type="ORF">UFOPK3267_00749</name>
    <name evidence="6" type="ORF">UFOPK3651_02298</name>
    <name evidence="7" type="ORF">UFOPK3931_02388</name>
    <name evidence="2" type="ORF">UFOPK4189_02193</name>
</gene>
<dbReference type="EMBL" id="CAFBOL010000081">
    <property type="protein sequence ID" value="CAB5004208.1"/>
    <property type="molecule type" value="Genomic_DNA"/>
</dbReference>
<evidence type="ECO:0000313" key="6">
    <source>
        <dbReference type="EMBL" id="CAB4942612.1"/>
    </source>
</evidence>
<evidence type="ECO:0000256" key="1">
    <source>
        <dbReference type="SAM" id="MobiDB-lite"/>
    </source>
</evidence>
<evidence type="ECO:0000313" key="5">
    <source>
        <dbReference type="EMBL" id="CAB4848622.1"/>
    </source>
</evidence>